<evidence type="ECO:0000259" key="9">
    <source>
        <dbReference type="SMART" id="SM01083"/>
    </source>
</evidence>
<evidence type="ECO:0000256" key="8">
    <source>
        <dbReference type="SAM" id="MobiDB-lite"/>
    </source>
</evidence>
<protein>
    <submittedName>
        <fullName evidence="10">Cwc25p</fullName>
    </submittedName>
</protein>
<feature type="compositionally biased region" description="Basic and acidic residues" evidence="8">
    <location>
        <begin position="31"/>
        <end position="61"/>
    </location>
</feature>
<evidence type="ECO:0000256" key="6">
    <source>
        <dbReference type="ARBA" id="ARBA00023187"/>
    </source>
</evidence>
<comment type="similarity">
    <text evidence="2">Belongs to the CWC25 family.</text>
</comment>
<reference evidence="10 11" key="1">
    <citation type="submission" date="2017-10" db="EMBL/GenBank/DDBJ databases">
        <title>A novel species of cold-tolerant Malassezia isolated from bats.</title>
        <authorList>
            <person name="Lorch J.M."/>
            <person name="Palmer J.M."/>
            <person name="Vanderwolf K.J."/>
            <person name="Schmidt K.Z."/>
            <person name="Verant M.L."/>
            <person name="Weller T.J."/>
            <person name="Blehert D.S."/>
        </authorList>
    </citation>
    <scope>NUCLEOTIDE SEQUENCE [LARGE SCALE GENOMIC DNA]</scope>
    <source>
        <strain evidence="10 11">NWHC:44797-103</strain>
    </source>
</reference>
<feature type="compositionally biased region" description="Basic and acidic residues" evidence="8">
    <location>
        <begin position="244"/>
        <end position="256"/>
    </location>
</feature>
<dbReference type="PANTHER" id="PTHR16196">
    <property type="entry name" value="CELL CYCLE CONTROL PROTEIN CWF25"/>
    <property type="match status" value="1"/>
</dbReference>
<dbReference type="SMART" id="SM01083">
    <property type="entry name" value="Cir_N"/>
    <property type="match status" value="1"/>
</dbReference>
<accession>A0A2N1JHB4</accession>
<evidence type="ECO:0000256" key="4">
    <source>
        <dbReference type="ARBA" id="ARBA00022728"/>
    </source>
</evidence>
<keyword evidence="6" id="KW-0508">mRNA splicing</keyword>
<feature type="compositionally biased region" description="Basic and acidic residues" evidence="8">
    <location>
        <begin position="268"/>
        <end position="304"/>
    </location>
</feature>
<feature type="compositionally biased region" description="Basic residues" evidence="8">
    <location>
        <begin position="233"/>
        <end position="243"/>
    </location>
</feature>
<dbReference type="GO" id="GO:0000398">
    <property type="term" value="P:mRNA splicing, via spliceosome"/>
    <property type="evidence" value="ECO:0007669"/>
    <property type="project" value="TreeGrafter"/>
</dbReference>
<evidence type="ECO:0000256" key="1">
    <source>
        <dbReference type="ARBA" id="ARBA00004123"/>
    </source>
</evidence>
<dbReference type="OrthoDB" id="21123at2759"/>
<evidence type="ECO:0000256" key="7">
    <source>
        <dbReference type="ARBA" id="ARBA00023242"/>
    </source>
</evidence>
<dbReference type="Proteomes" id="UP000232875">
    <property type="component" value="Unassembled WGS sequence"/>
</dbReference>
<dbReference type="AlphaFoldDB" id="A0A2N1JHB4"/>
<keyword evidence="3" id="KW-0507">mRNA processing</keyword>
<dbReference type="InterPro" id="IPR051376">
    <property type="entry name" value="CWC25_splicing_factor"/>
</dbReference>
<comment type="subcellular location">
    <subcellularLocation>
        <location evidence="1">Nucleus</location>
    </subcellularLocation>
</comment>
<evidence type="ECO:0000256" key="3">
    <source>
        <dbReference type="ARBA" id="ARBA00022664"/>
    </source>
</evidence>
<dbReference type="GeneID" id="80899877"/>
<keyword evidence="4" id="KW-0747">Spliceosome</keyword>
<name>A0A2N1JHB4_9BASI</name>
<dbReference type="EMBL" id="KZ454987">
    <property type="protein sequence ID" value="PKI85927.1"/>
    <property type="molecule type" value="Genomic_DNA"/>
</dbReference>
<organism evidence="10 11">
    <name type="scientific">Malassezia vespertilionis</name>
    <dbReference type="NCBI Taxonomy" id="2020962"/>
    <lineage>
        <taxon>Eukaryota</taxon>
        <taxon>Fungi</taxon>
        <taxon>Dikarya</taxon>
        <taxon>Basidiomycota</taxon>
        <taxon>Ustilaginomycotina</taxon>
        <taxon>Malasseziomycetes</taxon>
        <taxon>Malasseziales</taxon>
        <taxon>Malasseziaceae</taxon>
        <taxon>Malassezia</taxon>
    </lineage>
</organism>
<dbReference type="InterPro" id="IPR022209">
    <property type="entry name" value="CWC25"/>
</dbReference>
<evidence type="ECO:0000313" key="11">
    <source>
        <dbReference type="Proteomes" id="UP000232875"/>
    </source>
</evidence>
<dbReference type="InterPro" id="IPR019339">
    <property type="entry name" value="CIR_N_dom"/>
</dbReference>
<feature type="region of interest" description="Disordered" evidence="8">
    <location>
        <begin position="150"/>
        <end position="311"/>
    </location>
</feature>
<keyword evidence="5" id="KW-0175">Coiled coil</keyword>
<dbReference type="PANTHER" id="PTHR16196:SF0">
    <property type="entry name" value="PRE-MRNA-SPLICING FACTOR CWC25 HOMOLOG"/>
    <property type="match status" value="1"/>
</dbReference>
<feature type="region of interest" description="Disordered" evidence="8">
    <location>
        <begin position="22"/>
        <end position="61"/>
    </location>
</feature>
<dbReference type="GO" id="GO:0005684">
    <property type="term" value="C:U2-type spliceosomal complex"/>
    <property type="evidence" value="ECO:0007669"/>
    <property type="project" value="TreeGrafter"/>
</dbReference>
<feature type="domain" description="CBF1-interacting co-repressor CIR N-terminal" evidence="9">
    <location>
        <begin position="11"/>
        <end position="47"/>
    </location>
</feature>
<evidence type="ECO:0000256" key="2">
    <source>
        <dbReference type="ARBA" id="ARBA00006695"/>
    </source>
</evidence>
<keyword evidence="7" id="KW-0539">Nucleus</keyword>
<evidence type="ECO:0000313" key="10">
    <source>
        <dbReference type="EMBL" id="PKI85927.1"/>
    </source>
</evidence>
<sequence length="351" mass="41689">MGAGDLNMKKSWHPLLRANQERVWQQEQEAQEERKKLDELRKEREHERQMQELQRIHEEAGGKKRVERVEWMYATPAANSGPSESELEDYLLGRKRVDKLLQGTEREVLHAGAQPGVHDGLDSNSQRDIAAKIREDPLFAIKRQEQAVYASLMQNPGRLREMRARLGMREETPRRYESSSRHQDERHRAHRPRRDEHREERRSRHDRSHHDERHARADRHRHDRHKHSERDRHASRHRSRSRSPRRDRAPQDETTRAAKLAAMMQDAKTMDKERNARVEKVQAEEAKERLHEDDQREATHDPRKWKQGGGTGHAAFLLDQQRNLWGEQSGGMDLHERLRRSRHGLQRVEAE</sequence>
<proteinExistence type="inferred from homology"/>
<dbReference type="Pfam" id="PF12542">
    <property type="entry name" value="CWC25"/>
    <property type="match status" value="1"/>
</dbReference>
<gene>
    <name evidence="10" type="primary">CWC25</name>
    <name evidence="10" type="ORF">MVES_000348</name>
</gene>
<feature type="compositionally biased region" description="Basic and acidic residues" evidence="8">
    <location>
        <begin position="158"/>
        <end position="215"/>
    </location>
</feature>
<feature type="compositionally biased region" description="Basic residues" evidence="8">
    <location>
        <begin position="216"/>
        <end position="225"/>
    </location>
</feature>
<keyword evidence="11" id="KW-1185">Reference proteome</keyword>
<dbReference type="RefSeq" id="XP_056061206.1">
    <property type="nucleotide sequence ID" value="XM_056205231.1"/>
</dbReference>
<evidence type="ECO:0000256" key="5">
    <source>
        <dbReference type="ARBA" id="ARBA00023054"/>
    </source>
</evidence>
<dbReference type="STRING" id="2020962.A0A2N1JHB4"/>
<dbReference type="Pfam" id="PF10197">
    <property type="entry name" value="Cir_N"/>
    <property type="match status" value="1"/>
</dbReference>